<dbReference type="Gene3D" id="3.40.50.300">
    <property type="entry name" value="P-loop containing nucleotide triphosphate hydrolases"/>
    <property type="match status" value="1"/>
</dbReference>
<dbReference type="Proteomes" id="UP000027746">
    <property type="component" value="Unassembled WGS sequence"/>
</dbReference>
<dbReference type="EMBL" id="JAMD01000018">
    <property type="protein sequence ID" value="KEJ94118.1"/>
    <property type="molecule type" value="Genomic_DNA"/>
</dbReference>
<keyword evidence="3" id="KW-1185">Reference proteome</keyword>
<dbReference type="SUPFAM" id="SSF52540">
    <property type="entry name" value="P-loop containing nucleoside triphosphate hydrolases"/>
    <property type="match status" value="1"/>
</dbReference>
<dbReference type="GeneID" id="68872136"/>
<name>A0A073IUW2_9RHOB</name>
<dbReference type="AlphaFoldDB" id="A0A073IUW2"/>
<dbReference type="InterPro" id="IPR000863">
    <property type="entry name" value="Sulfotransferase_dom"/>
</dbReference>
<organism evidence="2 3">
    <name type="scientific">Pseudosulfitobacter pseudonitzschiae</name>
    <dbReference type="NCBI Taxonomy" id="1402135"/>
    <lineage>
        <taxon>Bacteria</taxon>
        <taxon>Pseudomonadati</taxon>
        <taxon>Pseudomonadota</taxon>
        <taxon>Alphaproteobacteria</taxon>
        <taxon>Rhodobacterales</taxon>
        <taxon>Roseobacteraceae</taxon>
        <taxon>Pseudosulfitobacter</taxon>
    </lineage>
</organism>
<feature type="domain" description="Sulfotransferase" evidence="1">
    <location>
        <begin position="102"/>
        <end position="224"/>
    </location>
</feature>
<dbReference type="RefSeq" id="WP_028957921.1">
    <property type="nucleotide sequence ID" value="NZ_CP054603.1"/>
</dbReference>
<reference evidence="2 3" key="1">
    <citation type="submission" date="2014-01" db="EMBL/GenBank/DDBJ databases">
        <title>Sulfitobacter sp. H3 (MCCC 1A00686) Genome Sequencing.</title>
        <authorList>
            <person name="Lai Q."/>
            <person name="Hong Z."/>
        </authorList>
    </citation>
    <scope>NUCLEOTIDE SEQUENCE [LARGE SCALE GENOMIC DNA]</scope>
    <source>
        <strain evidence="2 3">H3</strain>
    </source>
</reference>
<dbReference type="Pfam" id="PF00685">
    <property type="entry name" value="Sulfotransfer_1"/>
    <property type="match status" value="1"/>
</dbReference>
<protein>
    <recommendedName>
        <fullName evidence="1">Sulfotransferase domain-containing protein</fullName>
    </recommendedName>
</protein>
<comment type="caution">
    <text evidence="2">The sequence shown here is derived from an EMBL/GenBank/DDBJ whole genome shotgun (WGS) entry which is preliminary data.</text>
</comment>
<gene>
    <name evidence="2" type="ORF">SUH3_08255</name>
</gene>
<dbReference type="OrthoDB" id="8446141at2"/>
<dbReference type="GO" id="GO:0008146">
    <property type="term" value="F:sulfotransferase activity"/>
    <property type="evidence" value="ECO:0007669"/>
    <property type="project" value="InterPro"/>
</dbReference>
<proteinExistence type="predicted"/>
<evidence type="ECO:0000313" key="2">
    <source>
        <dbReference type="EMBL" id="KEJ94118.1"/>
    </source>
</evidence>
<dbReference type="InterPro" id="IPR027417">
    <property type="entry name" value="P-loop_NTPase"/>
</dbReference>
<evidence type="ECO:0000259" key="1">
    <source>
        <dbReference type="Pfam" id="PF00685"/>
    </source>
</evidence>
<sequence>MTDQSAKIEIEVPPSDYAGPSIIFWTLHKAGSRYFYSVIKKLARSAGAPMLNIAAEYFQAGEKVELTPEAITYLQPTGYAYGPFRQPNEAEAIPDYDAYKRFLVVRDPRDILTSFYFSARFSHRKPGQGADEEREEATDMPPIEEYVLKQGRKMLPRWQAYADMIRKDPELRLFKYEFIIDNFEEWMNQVIDHTGLPAKPAMVQALAQAHVADVQEEEVTKHRRQIRPGDHKRKLEQATIDELNELYGDIIELFGYEK</sequence>
<accession>A0A073IUW2</accession>
<evidence type="ECO:0000313" key="3">
    <source>
        <dbReference type="Proteomes" id="UP000027746"/>
    </source>
</evidence>